<dbReference type="AlphaFoldDB" id="A0A238ZU12"/>
<name>A0A238ZU12_9RHOB</name>
<protein>
    <submittedName>
        <fullName evidence="6">Major Facilitator Superfamily protein</fullName>
    </submittedName>
</protein>
<evidence type="ECO:0000313" key="7">
    <source>
        <dbReference type="Proteomes" id="UP000198417"/>
    </source>
</evidence>
<feature type="transmembrane region" description="Helical" evidence="4">
    <location>
        <begin position="308"/>
        <end position="327"/>
    </location>
</feature>
<feature type="transmembrane region" description="Helical" evidence="4">
    <location>
        <begin position="408"/>
        <end position="427"/>
    </location>
</feature>
<evidence type="ECO:0000256" key="3">
    <source>
        <dbReference type="ARBA" id="ARBA00023136"/>
    </source>
</evidence>
<proteinExistence type="predicted"/>
<dbReference type="SUPFAM" id="SSF103473">
    <property type="entry name" value="MFS general substrate transporter"/>
    <property type="match status" value="1"/>
</dbReference>
<evidence type="ECO:0000313" key="6">
    <source>
        <dbReference type="EMBL" id="SNR86622.1"/>
    </source>
</evidence>
<organism evidence="6 7">
    <name type="scientific">Puniceibacterium sediminis</name>
    <dbReference type="NCBI Taxonomy" id="1608407"/>
    <lineage>
        <taxon>Bacteria</taxon>
        <taxon>Pseudomonadati</taxon>
        <taxon>Pseudomonadota</taxon>
        <taxon>Alphaproteobacteria</taxon>
        <taxon>Rhodobacterales</taxon>
        <taxon>Paracoccaceae</taxon>
        <taxon>Puniceibacterium</taxon>
    </lineage>
</organism>
<feature type="transmembrane region" description="Helical" evidence="4">
    <location>
        <begin position="97"/>
        <end position="114"/>
    </location>
</feature>
<evidence type="ECO:0000256" key="4">
    <source>
        <dbReference type="SAM" id="Phobius"/>
    </source>
</evidence>
<dbReference type="GO" id="GO:0022857">
    <property type="term" value="F:transmembrane transporter activity"/>
    <property type="evidence" value="ECO:0007669"/>
    <property type="project" value="InterPro"/>
</dbReference>
<feature type="transmembrane region" description="Helical" evidence="4">
    <location>
        <begin position="333"/>
        <end position="355"/>
    </location>
</feature>
<keyword evidence="3 4" id="KW-0472">Membrane</keyword>
<dbReference type="OrthoDB" id="6095882at2"/>
<dbReference type="EMBL" id="FZNN01000041">
    <property type="protein sequence ID" value="SNR86622.1"/>
    <property type="molecule type" value="Genomic_DNA"/>
</dbReference>
<gene>
    <name evidence="6" type="ORF">SAMN06265370_1419</name>
</gene>
<dbReference type="Gene3D" id="1.20.1250.20">
    <property type="entry name" value="MFS general substrate transporter like domains"/>
    <property type="match status" value="1"/>
</dbReference>
<dbReference type="Pfam" id="PF07690">
    <property type="entry name" value="MFS_1"/>
    <property type="match status" value="1"/>
</dbReference>
<evidence type="ECO:0000259" key="5">
    <source>
        <dbReference type="PROSITE" id="PS50850"/>
    </source>
</evidence>
<feature type="transmembrane region" description="Helical" evidence="4">
    <location>
        <begin position="367"/>
        <end position="388"/>
    </location>
</feature>
<evidence type="ECO:0000256" key="1">
    <source>
        <dbReference type="ARBA" id="ARBA00022692"/>
    </source>
</evidence>
<feature type="transmembrane region" description="Helical" evidence="4">
    <location>
        <begin position="281"/>
        <end position="301"/>
    </location>
</feature>
<reference evidence="6 7" key="1">
    <citation type="submission" date="2017-06" db="EMBL/GenBank/DDBJ databases">
        <authorList>
            <person name="Kim H.J."/>
            <person name="Triplett B.A."/>
        </authorList>
    </citation>
    <scope>NUCLEOTIDE SEQUENCE [LARGE SCALE GENOMIC DNA]</scope>
    <source>
        <strain evidence="6 7">DSM 29052</strain>
    </source>
</reference>
<feature type="transmembrane region" description="Helical" evidence="4">
    <location>
        <begin position="120"/>
        <end position="144"/>
    </location>
</feature>
<dbReference type="InterPro" id="IPR020846">
    <property type="entry name" value="MFS_dom"/>
</dbReference>
<dbReference type="Proteomes" id="UP000198417">
    <property type="component" value="Unassembled WGS sequence"/>
</dbReference>
<feature type="transmembrane region" description="Helical" evidence="4">
    <location>
        <begin position="156"/>
        <end position="178"/>
    </location>
</feature>
<accession>A0A238ZU12</accession>
<keyword evidence="1 4" id="KW-0812">Transmembrane</keyword>
<feature type="transmembrane region" description="Helical" evidence="4">
    <location>
        <begin position="184"/>
        <end position="202"/>
    </location>
</feature>
<keyword evidence="2 4" id="KW-1133">Transmembrane helix</keyword>
<feature type="domain" description="Major facilitator superfamily (MFS) profile" evidence="5">
    <location>
        <begin position="31"/>
        <end position="434"/>
    </location>
</feature>
<evidence type="ECO:0000256" key="2">
    <source>
        <dbReference type="ARBA" id="ARBA00022989"/>
    </source>
</evidence>
<sequence length="444" mass="46360">MMTSRQRATRPVRAADPSFSAEQAVTGSWVTVLLLWTAGISAAMQFAKMSIGFDAFQSELSTGSSVVSELLAACGIFGLIFGVAGASITARMGLRKMLLGSLVLASMLSLIQAVSPPISIFYITRLLEGATNLFIVVAAPALIVRYAPARRISSALALWGTFYGVAFGVAGSTGPTLIAAGGTPVMLATHAALTIVVALLLWTRPISDPDPDHAGSTDTSDDPASVRLLRLVRRMLADNFRAIRHRSTLLPGLIFLFHSSIYLGLLIFVPLMAPTPQVQQLLHVGMPLISILTTLAMGPLANGVLSSSAVLSVGFPSLVVLSLALTQADIDPIYALTGLSLMAISGLMQGSIFILPPLLARKHGDDALAFGLIAQLGSLGSIIGPVAFEIVTRSPASGTLGIGTSSNVAGFAMLLTVFAGGGLLVTWRGLRPIRSLSKGVDYEH</sequence>
<dbReference type="InterPro" id="IPR036259">
    <property type="entry name" value="MFS_trans_sf"/>
</dbReference>
<feature type="transmembrane region" description="Helical" evidence="4">
    <location>
        <begin position="67"/>
        <end position="90"/>
    </location>
</feature>
<dbReference type="PROSITE" id="PS50850">
    <property type="entry name" value="MFS"/>
    <property type="match status" value="1"/>
</dbReference>
<feature type="transmembrane region" description="Helical" evidence="4">
    <location>
        <begin position="29"/>
        <end position="47"/>
    </location>
</feature>
<keyword evidence="7" id="KW-1185">Reference proteome</keyword>
<feature type="transmembrane region" description="Helical" evidence="4">
    <location>
        <begin position="249"/>
        <end position="269"/>
    </location>
</feature>
<dbReference type="RefSeq" id="WP_089274035.1">
    <property type="nucleotide sequence ID" value="NZ_FZNN01000041.1"/>
</dbReference>
<dbReference type="CDD" id="cd06174">
    <property type="entry name" value="MFS"/>
    <property type="match status" value="1"/>
</dbReference>
<dbReference type="InterPro" id="IPR011701">
    <property type="entry name" value="MFS"/>
</dbReference>